<dbReference type="InterPro" id="IPR018978">
    <property type="entry name" value="SDO1/SBDS_central"/>
</dbReference>
<dbReference type="SUPFAM" id="SSF54980">
    <property type="entry name" value="EF-G C-terminal domain-like"/>
    <property type="match status" value="1"/>
</dbReference>
<dbReference type="AlphaFoldDB" id="A0A7C5UXE6"/>
<dbReference type="Gene3D" id="3.30.70.240">
    <property type="match status" value="1"/>
</dbReference>
<organism evidence="6">
    <name type="scientific">Ignisphaera aggregans</name>
    <dbReference type="NCBI Taxonomy" id="334771"/>
    <lineage>
        <taxon>Archaea</taxon>
        <taxon>Thermoproteota</taxon>
        <taxon>Thermoprotei</taxon>
        <taxon>Desulfurococcales</taxon>
        <taxon>Desulfurococcaceae</taxon>
        <taxon>Ignisphaera</taxon>
    </lineage>
</organism>
<proteinExistence type="inferred from homology"/>
<comment type="similarity">
    <text evidence="1">Belongs to the SDO1/SBDS family.</text>
</comment>
<dbReference type="InterPro" id="IPR002140">
    <property type="entry name" value="Sdo1/SBDS"/>
</dbReference>
<sequence>MSKKEYVIARVNVKGKRFEILVDPEKAYKFREGENIPLEDIVVSDYIYKDVRKGLKASPNELIEIFGTDDMFRIATEIIKNGELQLTAEQRKELLEMKKKQIVYYISRSAIDPKTKTPIPPTRIEKAIEESRIGIDLYKSVEEQVPNIIKAISKILPIKIAKALIQIIIPSEYAYKVAGQVLRLGEVKKNMWLADGSFIVELEIPAGLQSELIERINALTKGKANIKVLNIV</sequence>
<dbReference type="InterPro" id="IPR046928">
    <property type="entry name" value="SDO1/SBDS_C"/>
</dbReference>
<dbReference type="PANTHER" id="PTHR10927:SF4">
    <property type="entry name" value="RIBOSOME MATURATION PROTEIN SDO1 HOMOLOG"/>
    <property type="match status" value="1"/>
</dbReference>
<feature type="domain" description="Ribosome maturation protein SDO1/SBDS C-terminal" evidence="4">
    <location>
        <begin position="164"/>
        <end position="230"/>
    </location>
</feature>
<evidence type="ECO:0000259" key="3">
    <source>
        <dbReference type="Pfam" id="PF09377"/>
    </source>
</evidence>
<dbReference type="InterPro" id="IPR037188">
    <property type="entry name" value="Sdo1/SBDS_central_sf"/>
</dbReference>
<dbReference type="InterPro" id="IPR035647">
    <property type="entry name" value="EFG_III/V"/>
</dbReference>
<gene>
    <name evidence="6" type="ORF">ENL47_08110</name>
    <name evidence="5" type="ORF">ENM84_03520</name>
</gene>
<evidence type="ECO:0000259" key="2">
    <source>
        <dbReference type="Pfam" id="PF01172"/>
    </source>
</evidence>
<protein>
    <submittedName>
        <fullName evidence="6">Ribosome assembly factor SBDS</fullName>
    </submittedName>
</protein>
<accession>A0A7C5UXE6</accession>
<feature type="domain" description="Ribosome maturation protein SDO1/SBDS central" evidence="3">
    <location>
        <begin position="100"/>
        <end position="161"/>
    </location>
</feature>
<evidence type="ECO:0000313" key="6">
    <source>
        <dbReference type="EMBL" id="HHR96747.1"/>
    </source>
</evidence>
<dbReference type="NCBIfam" id="TIGR00291">
    <property type="entry name" value="RNA_SBDS"/>
    <property type="match status" value="1"/>
</dbReference>
<dbReference type="Pfam" id="PF20268">
    <property type="entry name" value="SBDS_C"/>
    <property type="match status" value="1"/>
</dbReference>
<dbReference type="Pfam" id="PF09377">
    <property type="entry name" value="SBDS_domain_II"/>
    <property type="match status" value="1"/>
</dbReference>
<reference evidence="6" key="1">
    <citation type="journal article" date="2020" name="mSystems">
        <title>Genome- and Community-Level Interaction Insights into Carbon Utilization and Element Cycling Functions of Hydrothermarchaeota in Hydrothermal Sediment.</title>
        <authorList>
            <person name="Zhou Z."/>
            <person name="Liu Y."/>
            <person name="Xu W."/>
            <person name="Pan J."/>
            <person name="Luo Z.H."/>
            <person name="Li M."/>
        </authorList>
    </citation>
    <scope>NUCLEOTIDE SEQUENCE [LARGE SCALE GENOMIC DNA]</scope>
    <source>
        <strain evidence="6">SpSt-1</strain>
        <strain evidence="5">SpSt-1121</strain>
    </source>
</reference>
<name>A0A7C5UXE6_9CREN</name>
<evidence type="ECO:0000256" key="1">
    <source>
        <dbReference type="ARBA" id="ARBA00007433"/>
    </source>
</evidence>
<dbReference type="InterPro" id="IPR036786">
    <property type="entry name" value="Ribosome_mat_SBDS_N_sf"/>
</dbReference>
<evidence type="ECO:0000313" key="5">
    <source>
        <dbReference type="EMBL" id="HHP81713.1"/>
    </source>
</evidence>
<dbReference type="SUPFAM" id="SSF89895">
    <property type="entry name" value="FYSH domain"/>
    <property type="match status" value="1"/>
</dbReference>
<dbReference type="SUPFAM" id="SSF109728">
    <property type="entry name" value="Hypothetical protein AF0491, middle domain"/>
    <property type="match status" value="1"/>
</dbReference>
<dbReference type="EMBL" id="DRZI01000150">
    <property type="protein sequence ID" value="HHP81713.1"/>
    <property type="molecule type" value="Genomic_DNA"/>
</dbReference>
<dbReference type="Gene3D" id="3.30.1250.10">
    <property type="entry name" value="Ribosome maturation protein SBDS, N-terminal domain"/>
    <property type="match status" value="1"/>
</dbReference>
<dbReference type="Pfam" id="PF01172">
    <property type="entry name" value="SBDS_N"/>
    <property type="match status" value="1"/>
</dbReference>
<dbReference type="GO" id="GO:0042256">
    <property type="term" value="P:cytosolic ribosome assembly"/>
    <property type="evidence" value="ECO:0007669"/>
    <property type="project" value="InterPro"/>
</dbReference>
<dbReference type="PANTHER" id="PTHR10927">
    <property type="entry name" value="RIBOSOME MATURATION PROTEIN SBDS"/>
    <property type="match status" value="1"/>
</dbReference>
<comment type="caution">
    <text evidence="6">The sequence shown here is derived from an EMBL/GenBank/DDBJ whole genome shotgun (WGS) entry which is preliminary data.</text>
</comment>
<feature type="domain" description="Ribosome maturation protein SDO1/SBDS N-terminal" evidence="2">
    <location>
        <begin position="7"/>
        <end position="92"/>
    </location>
</feature>
<evidence type="ECO:0000259" key="4">
    <source>
        <dbReference type="Pfam" id="PF20268"/>
    </source>
</evidence>
<dbReference type="EMBL" id="DRUB01000159">
    <property type="protein sequence ID" value="HHR96747.1"/>
    <property type="molecule type" value="Genomic_DNA"/>
</dbReference>
<dbReference type="Gene3D" id="1.10.10.900">
    <property type="entry name" value="SBDS protein C-terminal domain, subdomain 1"/>
    <property type="match status" value="1"/>
</dbReference>
<dbReference type="InterPro" id="IPR019783">
    <property type="entry name" value="SDO1/SBDS_N"/>
</dbReference>
<dbReference type="InterPro" id="IPR039100">
    <property type="entry name" value="Sdo1/SBDS-like"/>
</dbReference>